<organism evidence="1 2">
    <name type="scientific">Geobacillus stearothermophilus</name>
    <name type="common">Bacillus stearothermophilus</name>
    <dbReference type="NCBI Taxonomy" id="1422"/>
    <lineage>
        <taxon>Bacteria</taxon>
        <taxon>Bacillati</taxon>
        <taxon>Bacillota</taxon>
        <taxon>Bacilli</taxon>
        <taxon>Bacillales</taxon>
        <taxon>Anoxybacillaceae</taxon>
        <taxon>Geobacillus</taxon>
    </lineage>
</organism>
<name>A0A150MD60_GEOSE</name>
<gene>
    <name evidence="1" type="ORF">B4109_0204</name>
</gene>
<comment type="caution">
    <text evidence="1">The sequence shown here is derived from an EMBL/GenBank/DDBJ whole genome shotgun (WGS) entry which is preliminary data.</text>
</comment>
<dbReference type="Proteomes" id="UP000075424">
    <property type="component" value="Unassembled WGS sequence"/>
</dbReference>
<sequence length="39" mass="4483">MGRDEYGFEPNVAVERVLSGFFFLNQLEYALGGTEAWLR</sequence>
<dbReference type="EMBL" id="LQYV01000127">
    <property type="protein sequence ID" value="KYD22189.1"/>
    <property type="molecule type" value="Genomic_DNA"/>
</dbReference>
<dbReference type="AlphaFoldDB" id="A0A150MD60"/>
<proteinExistence type="predicted"/>
<evidence type="ECO:0000313" key="1">
    <source>
        <dbReference type="EMBL" id="KYD22189.1"/>
    </source>
</evidence>
<protein>
    <submittedName>
        <fullName evidence="1">Uncharacterized protein</fullName>
    </submittedName>
</protein>
<accession>A0A150MD60</accession>
<reference evidence="1 2" key="1">
    <citation type="submission" date="2016-01" db="EMBL/GenBank/DDBJ databases">
        <title>Draft Genome Sequences of Seven Thermophilic Sporeformers Isolated from Foods.</title>
        <authorList>
            <person name="Berendsen E.M."/>
            <person name="Wells-Bennik M.H."/>
            <person name="Krawcyk A.O."/>
            <person name="De Jong A."/>
            <person name="Holsappel S."/>
            <person name="Eijlander R.T."/>
            <person name="Kuipers O.P."/>
        </authorList>
    </citation>
    <scope>NUCLEOTIDE SEQUENCE [LARGE SCALE GENOMIC DNA]</scope>
    <source>
        <strain evidence="1 2">B4109</strain>
    </source>
</reference>
<dbReference type="PATRIC" id="fig|1422.18.peg.1229"/>
<evidence type="ECO:0000313" key="2">
    <source>
        <dbReference type="Proteomes" id="UP000075424"/>
    </source>
</evidence>